<dbReference type="GO" id="GO:0007154">
    <property type="term" value="P:cell communication"/>
    <property type="evidence" value="ECO:0007669"/>
    <property type="project" value="InterPro"/>
</dbReference>
<feature type="compositionally biased region" description="Polar residues" evidence="4">
    <location>
        <begin position="620"/>
        <end position="630"/>
    </location>
</feature>
<comment type="caution">
    <text evidence="6">The sequence shown here is derived from an EMBL/GenBank/DDBJ whole genome shotgun (WGS) entry which is preliminary data.</text>
</comment>
<proteinExistence type="predicted"/>
<feature type="domain" description="Calx-beta" evidence="5">
    <location>
        <begin position="241"/>
        <end position="341"/>
    </location>
</feature>
<reference evidence="6 7" key="1">
    <citation type="journal article" date="2014" name="Genome Announc.">
        <title>Genome Sequence of Gammaproteobacterial Pseudohaliea rubra Type Strain DSM 19751, Isolated from Coastal Seawater of the Mediterranean Sea.</title>
        <authorList>
            <person name="Spring S."/>
            <person name="Fiebig A."/>
            <person name="Riedel T."/>
            <person name="Goker M."/>
            <person name="Klenk H.P."/>
        </authorList>
    </citation>
    <scope>NUCLEOTIDE SEQUENCE [LARGE SCALE GENOMIC DNA]</scope>
    <source>
        <strain evidence="6 7">DSM 19751</strain>
    </source>
</reference>
<evidence type="ECO:0000256" key="2">
    <source>
        <dbReference type="ARBA" id="ARBA00022737"/>
    </source>
</evidence>
<dbReference type="eggNOG" id="COG4222">
    <property type="taxonomic scope" value="Bacteria"/>
</dbReference>
<dbReference type="EMBL" id="AUVB01000070">
    <property type="protein sequence ID" value="KGE03120.1"/>
    <property type="molecule type" value="Genomic_DNA"/>
</dbReference>
<dbReference type="HOGENOM" id="CLU_231143_0_0_6"/>
<dbReference type="eggNOG" id="COG4254">
    <property type="taxonomic scope" value="Bacteria"/>
</dbReference>
<evidence type="ECO:0000259" key="5">
    <source>
        <dbReference type="SMART" id="SM00237"/>
    </source>
</evidence>
<dbReference type="Gene3D" id="2.60.40.2810">
    <property type="match status" value="1"/>
</dbReference>
<dbReference type="Pfam" id="PF17963">
    <property type="entry name" value="Big_9"/>
    <property type="match status" value="2"/>
</dbReference>
<dbReference type="SMART" id="SM00237">
    <property type="entry name" value="Calx_beta"/>
    <property type="match status" value="2"/>
</dbReference>
<keyword evidence="1" id="KW-0732">Signal</keyword>
<protein>
    <recommendedName>
        <fullName evidence="5">Calx-beta domain-containing protein</fullName>
    </recommendedName>
</protein>
<keyword evidence="2" id="KW-0677">Repeat</keyword>
<keyword evidence="7" id="KW-1185">Reference proteome</keyword>
<dbReference type="Pfam" id="PF03160">
    <property type="entry name" value="Calx-beta"/>
    <property type="match status" value="2"/>
</dbReference>
<dbReference type="STRING" id="1265313.HRUBRA_02352"/>
<dbReference type="SUPFAM" id="SSF141072">
    <property type="entry name" value="CalX-like"/>
    <property type="match status" value="2"/>
</dbReference>
<dbReference type="eggNOG" id="COG2931">
    <property type="taxonomic scope" value="Bacteria"/>
</dbReference>
<organism evidence="6 7">
    <name type="scientific">Pseudohaliea rubra DSM 19751</name>
    <dbReference type="NCBI Taxonomy" id="1265313"/>
    <lineage>
        <taxon>Bacteria</taxon>
        <taxon>Pseudomonadati</taxon>
        <taxon>Pseudomonadota</taxon>
        <taxon>Gammaproteobacteria</taxon>
        <taxon>Cellvibrionales</taxon>
        <taxon>Halieaceae</taxon>
        <taxon>Pseudohaliea</taxon>
    </lineage>
</organism>
<feature type="domain" description="Calx-beta" evidence="5">
    <location>
        <begin position="355"/>
        <end position="454"/>
    </location>
</feature>
<evidence type="ECO:0000256" key="3">
    <source>
        <dbReference type="ARBA" id="ARBA00022837"/>
    </source>
</evidence>
<name>A0A095VP42_9GAMM</name>
<dbReference type="eggNOG" id="COG4932">
    <property type="taxonomic scope" value="Bacteria"/>
</dbReference>
<dbReference type="InterPro" id="IPR047777">
    <property type="entry name" value="LapA-like_RM"/>
</dbReference>
<feature type="region of interest" description="Disordered" evidence="4">
    <location>
        <begin position="611"/>
        <end position="648"/>
    </location>
</feature>
<dbReference type="Proteomes" id="UP000029640">
    <property type="component" value="Unassembled WGS sequence"/>
</dbReference>
<dbReference type="PATRIC" id="fig|1265313.6.peg.2323"/>
<dbReference type="NCBIfam" id="TIGR03661">
    <property type="entry name" value="T1SS_VCA0849"/>
    <property type="match status" value="1"/>
</dbReference>
<dbReference type="InterPro" id="IPR003644">
    <property type="entry name" value="Calx_beta"/>
</dbReference>
<sequence length="2206" mass="224379">MATPVIATIATIEGTAYARNAEGALRQLRVGDELRRGETLVTPEGSRVDVDLADGQQIAIADVPEVTMDSDMLAEFAASADEAALRDDTLDEVIAALEGDGDLSEILEATAAGAGADGTNAGSTFIRLSRIAEDTPEFSGVRDGSGNEDALLTSQADAIIGADAVEDFEETSQDTPVTIAVLDNDNFVEGAVVTAVTDPENGSATINPDGTVTYTPDPGFFGEDTFVYNVVTPDGNVTDSATVTIVVVGEAEPAPLPTLSINDDTVVEGNTAEVTVTLSAPSEDTVTVGFASSDGTATVTGGDYNPATGTLTFAPGVTETTILVQTNNDELQEGTEFLNLTLADPVNAGIADGEGIVEIIDDFTPTPPTISIDEVTVQEGAVAELTLTLSAAADTPVTVDFATADDTATVTGGDYNPETGTVTFAPGTTTTTVQIQTNTDDVEEGTERGFVNLSNAVGATIAESQGIFNIIDATEPPPPPPPPPPEAPTAEPADLLVEEAALAAGSNPASDAETVTGGLAVSGGSGSYTFSIVGGGAGSNGTLTIDPDTGAYNYTLTTPFAHTPGVDDGVTTEDNVESFEILISDANGTSTTATITADIVDDVPTARLASEIPPEDGQEQAPTGTPSLQVDETPGAQDDPEDNVTDRSSTAAFSGLFADDSDGSTPATSDDVQFGADGAGSVAYSLSVTVGAGGDAVGEDGVESGLYAVDTVNGGQGEQIRLYDNSGTLEGRIGGAPGEVGSVLYFTIAVDSASGAITLTQADGVAIWHGDAADPDDVASLDGEGDLAEGGTVSYQIDLVQTVTDFDGDTDSASVDLAAGIVDEQTQETSYAFNFGDDGPSATDLGALAEPTNAAEGATITGSLDFTTGVDGGSVTHVKGIALAFDADDGGYSQSIDIDGGSVKVKADGSYSFTAEDPSNESATATFTVTDNDGDTAQAAMYFQVTDANVPTANPDSAAVDDEGLAGGIAGGTFDDETTDSATFSDTLPITTGGDTPVTVDFAAMDGETGTVGQETVSYGWSTGVLTATITSSPDAARDGLTLFTVTVDDATTGDYTVALDRNVLHAQGPNNENETDPTVDLTYTVTDSDNSEASSTLTISFDDDEPTATDLGSEAAPIQVAEGVSTPEGTLVFAGGADGATVTHVNGTALVFDETTGFSQAVSIGTAGTVTVKADGTYVFTGNDPTDNPLDGRTTFTVTDADGDTAQANMYFRVTDANMPTANPDSAAVDDEGLAGGIAGGTFDDTSTDSATFSDTLPITTGGDTPVTVDFAAMDGATGTVGQETVSYGWSTGVLTATIDASPDTARIGETLFTVTVDDATTGDYTVALARNVLHAQGPNNENETDPTVDLTYTVTDSDNSEASSTLTVSFDDDEPTAAADSDAIIGTDDLVIGNVLTGLSEAGTGGVDAQGADGAEITAVSGTPVAGYTESYDYAVVGSYGILELNADGSYQYTRTSGSNSGGNDVFTYTLTDADGDEATADLTVNVDAGPTGPAADLVLESIDESELVGLNSGDPFPSTSDTLQFTQGSSSIDSFAFGDLSSLNGDSDPNTAGGEIVWVRVSDTEVVGYINGDETTGEPAVRLTLTSDPLNATATATMTLLEPFANAFGDDIATNFEAGSIDVIATDTAGLQATGTVILSSIDDVPEVGTVIDPDPITNTSGETAEGAVPLDGGADEIASVTVTGPTIDGIAYNEPVVDPVTGAVTLTAVTDDANATEVFKIVVQTDGNYVFTLITPEAATETEVGLLSPVSSNAPTNTYIFESTDGEQVSVTGRSDTGDGLVNTSTNGLGVDSQNLDDTEVLSFSLDSPALNVTFSTFTAQGGDFEVRAYDATDALIKTESDNIGPDGDIIATFPSDASRIELEAVDAKAKISTITYDVRILPDGAEYEFLISGTDSDGDSTTPTATTVTIEPGVGSGSLVDGVVEGISYTTSSALSGETGTDGNFSYRAGDTVTFNIGNLVLGSFSADEALADGKVFLQEIAGVGLENLNDEYVENMAVLLQSLDNDADPYNNIVINDGVHQAFSDDSFNLATISDGDLRDVLLENGYAPVSEGEAMEHVKDMIIEHAGEQAFEARVDDGTVLLASEGDDVFAFDLAAADDSVSDIRIAGFGMDGADSLDLRDLLVGEEAADNLGAYLDVSYDGANTIIKVSAEGGFTGGEVVARYVDQTITLEGVDLVGDLGGTDAIQAMIDAGKLTVDQ</sequence>
<gene>
    <name evidence="6" type="ORF">HRUBRA_02352</name>
</gene>
<dbReference type="NCBIfam" id="NF033682">
    <property type="entry name" value="retention_LapA"/>
    <property type="match status" value="1"/>
</dbReference>
<evidence type="ECO:0000313" key="6">
    <source>
        <dbReference type="EMBL" id="KGE03120.1"/>
    </source>
</evidence>
<evidence type="ECO:0000256" key="1">
    <source>
        <dbReference type="ARBA" id="ARBA00022729"/>
    </source>
</evidence>
<evidence type="ECO:0000256" key="4">
    <source>
        <dbReference type="SAM" id="MobiDB-lite"/>
    </source>
</evidence>
<dbReference type="Pfam" id="PF19116">
    <property type="entry name" value="DUF5801"/>
    <property type="match status" value="1"/>
</dbReference>
<dbReference type="RefSeq" id="WP_035514715.1">
    <property type="nucleotide sequence ID" value="NZ_KN234750.1"/>
</dbReference>
<dbReference type="InterPro" id="IPR019960">
    <property type="entry name" value="T1SS_VCA0849"/>
</dbReference>
<evidence type="ECO:0000313" key="7">
    <source>
        <dbReference type="Proteomes" id="UP000029640"/>
    </source>
</evidence>
<dbReference type="InterPro" id="IPR038081">
    <property type="entry name" value="CalX-like_sf"/>
</dbReference>
<dbReference type="Gene3D" id="2.60.40.2030">
    <property type="match status" value="2"/>
</dbReference>
<keyword evidence="3" id="KW-0106">Calcium</keyword>
<dbReference type="GO" id="GO:0016020">
    <property type="term" value="C:membrane"/>
    <property type="evidence" value="ECO:0007669"/>
    <property type="project" value="InterPro"/>
</dbReference>
<accession>A0A095VP42</accession>
<dbReference type="InterPro" id="IPR043824">
    <property type="entry name" value="DUF5801"/>
</dbReference>
<dbReference type="eggNOG" id="COG2730">
    <property type="taxonomic scope" value="Bacteria"/>
</dbReference>